<keyword evidence="2" id="KW-1185">Reference proteome</keyword>
<dbReference type="InterPro" id="IPR046939">
    <property type="entry name" value="TPPII_C_sf"/>
</dbReference>
<gene>
    <name evidence="1" type="ORF">DVH24_024767</name>
</gene>
<sequence>MNFDLLICTSSRCIIYGSHVACTLCFSFQSEYPKYTPLLAKILEAVPSRNNDKDKISHEKEVAALCSGDPCYLRPLEDSRSCDLITFITCFALQVIDAANEVVDSVDRDELAKNFTLRSDPDDEEAEKIKKKMETTRDQLAEALYQKGLALAEIESLQVGIVNFFRSTFMVI</sequence>
<reference evidence="1 2" key="1">
    <citation type="submission" date="2018-10" db="EMBL/GenBank/DDBJ databases">
        <title>A high-quality apple genome assembly.</title>
        <authorList>
            <person name="Hu J."/>
        </authorList>
    </citation>
    <scope>NUCLEOTIDE SEQUENCE [LARGE SCALE GENOMIC DNA]</scope>
    <source>
        <strain evidence="2">cv. HFTH1</strain>
        <tissue evidence="1">Young leaf</tissue>
    </source>
</reference>
<dbReference type="Gene3D" id="1.25.40.710">
    <property type="match status" value="1"/>
</dbReference>
<protein>
    <submittedName>
        <fullName evidence="1">Uncharacterized protein</fullName>
    </submittedName>
</protein>
<evidence type="ECO:0000313" key="2">
    <source>
        <dbReference type="Proteomes" id="UP000290289"/>
    </source>
</evidence>
<dbReference type="EMBL" id="RDQH01000333">
    <property type="protein sequence ID" value="RXH95083.1"/>
    <property type="molecule type" value="Genomic_DNA"/>
</dbReference>
<comment type="caution">
    <text evidence="1">The sequence shown here is derived from an EMBL/GenBank/DDBJ whole genome shotgun (WGS) entry which is preliminary data.</text>
</comment>
<organism evidence="1 2">
    <name type="scientific">Malus domestica</name>
    <name type="common">Apple</name>
    <name type="synonym">Pyrus malus</name>
    <dbReference type="NCBI Taxonomy" id="3750"/>
    <lineage>
        <taxon>Eukaryota</taxon>
        <taxon>Viridiplantae</taxon>
        <taxon>Streptophyta</taxon>
        <taxon>Embryophyta</taxon>
        <taxon>Tracheophyta</taxon>
        <taxon>Spermatophyta</taxon>
        <taxon>Magnoliopsida</taxon>
        <taxon>eudicotyledons</taxon>
        <taxon>Gunneridae</taxon>
        <taxon>Pentapetalae</taxon>
        <taxon>rosids</taxon>
        <taxon>fabids</taxon>
        <taxon>Rosales</taxon>
        <taxon>Rosaceae</taxon>
        <taxon>Amygdaloideae</taxon>
        <taxon>Maleae</taxon>
        <taxon>Malus</taxon>
    </lineage>
</organism>
<proteinExistence type="predicted"/>
<accession>A0A498JMM5</accession>
<name>A0A498JMM5_MALDO</name>
<dbReference type="Proteomes" id="UP000290289">
    <property type="component" value="Chromosome 7"/>
</dbReference>
<dbReference type="AlphaFoldDB" id="A0A498JMM5"/>
<evidence type="ECO:0000313" key="1">
    <source>
        <dbReference type="EMBL" id="RXH95083.1"/>
    </source>
</evidence>